<comment type="caution">
    <text evidence="2">The sequence shown here is derived from an EMBL/GenBank/DDBJ whole genome shotgun (WGS) entry which is preliminary data.</text>
</comment>
<reference evidence="2 3" key="1">
    <citation type="submission" date="2016-10" db="EMBL/GenBank/DDBJ databases">
        <authorList>
            <person name="Varghese N."/>
            <person name="Submissions S."/>
        </authorList>
    </citation>
    <scope>NUCLEOTIDE SEQUENCE [LARGE SCALE GENOMIC DNA]</scope>
    <source>
        <strain evidence="2 3">DSM 18839</strain>
    </source>
</reference>
<feature type="repeat" description="TPR" evidence="1">
    <location>
        <begin position="26"/>
        <end position="59"/>
    </location>
</feature>
<evidence type="ECO:0000313" key="2">
    <source>
        <dbReference type="EMBL" id="SDF52151.1"/>
    </source>
</evidence>
<gene>
    <name evidence="2" type="ORF">SAMN05660686_01528</name>
</gene>
<dbReference type="RefSeq" id="WP_093149379.1">
    <property type="nucleotide sequence ID" value="NZ_FNBW01000004.1"/>
</dbReference>
<dbReference type="SMART" id="SM00028">
    <property type="entry name" value="TPR"/>
    <property type="match status" value="3"/>
</dbReference>
<organism evidence="2 3">
    <name type="scientific">Thalassobaculum litoreum DSM 18839</name>
    <dbReference type="NCBI Taxonomy" id="1123362"/>
    <lineage>
        <taxon>Bacteria</taxon>
        <taxon>Pseudomonadati</taxon>
        <taxon>Pseudomonadota</taxon>
        <taxon>Alphaproteobacteria</taxon>
        <taxon>Rhodospirillales</taxon>
        <taxon>Thalassobaculaceae</taxon>
        <taxon>Thalassobaculum</taxon>
    </lineage>
</organism>
<dbReference type="Proteomes" id="UP000198615">
    <property type="component" value="Unassembled WGS sequence"/>
</dbReference>
<evidence type="ECO:0000256" key="1">
    <source>
        <dbReference type="PROSITE-ProRule" id="PRU00339"/>
    </source>
</evidence>
<name>A0A8G2BHU8_9PROT</name>
<accession>A0A8G2BHU8</accession>
<sequence>MTEIDPAYPFDLGTWTRPITTGSPDAQLWFDRGLNWLFAYNHEEAVACFNRALAADPGCAMAWWGVAYASGPFYNRAWIRFSDAEIAATLPVCHAAALEAGAHAGSASPAEKGLIDAVALRYQSPSERDRAVLNRWHREFTDAMRGVHAAHPDDLDITALFAEAAVTCTPRMLFDLRTGTPNPASLTLEALEVLETALARCARDGIEHPGVLHMHVHALEMSAEPERALASADTLRGMAPDAGHLEHMPAHIYVLCGGYSEAVEQSRRAVAADDKYLAFGGDTNFYTTARCHDLHLYIYAAMLLGQYRTALHAAERIRAIAHRDLLAASAPFMRSILDGYSGMRSHVQVRFGKWRELTLEAPPADPNLAPIRAAMFHYAKGVAHAALGELDAADRETEAFHTARDGFSEDAIFLSNTVRDTLGVGAAMLTGEIAYRRGAFDAAFDALRQAVERNDALNYTEPWAWMHPPRHALGALLAEQGHHAEAEAVYRADLGLDPAVPRPCRHPDNVWALHGLLECVERRGGNAEAEILRQRLTLAQARTDFPVTAACCCRGKPIAAA</sequence>
<dbReference type="PANTHER" id="PTHR45588:SF1">
    <property type="entry name" value="WW DOMAIN-CONTAINING PROTEIN"/>
    <property type="match status" value="1"/>
</dbReference>
<keyword evidence="1" id="KW-0802">TPR repeat</keyword>
<dbReference type="OrthoDB" id="9778494at2"/>
<dbReference type="PANTHER" id="PTHR45588">
    <property type="entry name" value="TPR DOMAIN-CONTAINING PROTEIN"/>
    <property type="match status" value="1"/>
</dbReference>
<dbReference type="SUPFAM" id="SSF48452">
    <property type="entry name" value="TPR-like"/>
    <property type="match status" value="2"/>
</dbReference>
<dbReference type="InterPro" id="IPR011990">
    <property type="entry name" value="TPR-like_helical_dom_sf"/>
</dbReference>
<dbReference type="EMBL" id="FNBW01000004">
    <property type="protein sequence ID" value="SDF52151.1"/>
    <property type="molecule type" value="Genomic_DNA"/>
</dbReference>
<evidence type="ECO:0008006" key="4">
    <source>
        <dbReference type="Google" id="ProtNLM"/>
    </source>
</evidence>
<dbReference type="InterPro" id="IPR019734">
    <property type="entry name" value="TPR_rpt"/>
</dbReference>
<keyword evidence="3" id="KW-1185">Reference proteome</keyword>
<protein>
    <recommendedName>
        <fullName evidence="4">Tetratricopeptide repeat-containing protein</fullName>
    </recommendedName>
</protein>
<dbReference type="Gene3D" id="1.25.40.10">
    <property type="entry name" value="Tetratricopeptide repeat domain"/>
    <property type="match status" value="2"/>
</dbReference>
<evidence type="ECO:0000313" key="3">
    <source>
        <dbReference type="Proteomes" id="UP000198615"/>
    </source>
</evidence>
<dbReference type="AlphaFoldDB" id="A0A8G2BHU8"/>
<proteinExistence type="predicted"/>
<dbReference type="PROSITE" id="PS50005">
    <property type="entry name" value="TPR"/>
    <property type="match status" value="1"/>
</dbReference>